<dbReference type="RefSeq" id="WP_113956081.1">
    <property type="nucleotide sequence ID" value="NZ_QNRT01000024.1"/>
</dbReference>
<sequence length="159" mass="17450">MNYRRRTLKKIGAVTIWSTPIVNSIILPAHAQTSIATLFDEVVIGTIGMRCASPGVFSLDMNIGLAKFNENGSQDPRLDGLNIELMINVSEGGAVFFSTTEDLIFNALAGNVDFEIQLDDRLDLIEIDFSVVEPQTNITVTQRARFGPSTFDLVPNQCV</sequence>
<evidence type="ECO:0000313" key="2">
    <source>
        <dbReference type="Proteomes" id="UP000253083"/>
    </source>
</evidence>
<evidence type="ECO:0000313" key="1">
    <source>
        <dbReference type="EMBL" id="RBP44823.1"/>
    </source>
</evidence>
<dbReference type="AlphaFoldDB" id="A0A395JH47"/>
<dbReference type="Proteomes" id="UP000253083">
    <property type="component" value="Unassembled WGS sequence"/>
</dbReference>
<name>A0A395JH47_9GAMM</name>
<reference evidence="1 2" key="1">
    <citation type="submission" date="2018-06" db="EMBL/GenBank/DDBJ databases">
        <title>Genomic Encyclopedia of Type Strains, Phase IV (KMG-IV): sequencing the most valuable type-strain genomes for metagenomic binning, comparative biology and taxonomic classification.</title>
        <authorList>
            <person name="Goeker M."/>
        </authorList>
    </citation>
    <scope>NUCLEOTIDE SEQUENCE [LARGE SCALE GENOMIC DNA]</scope>
    <source>
        <strain evidence="1 2">DSM 24032</strain>
    </source>
</reference>
<accession>A0A395JH47</accession>
<comment type="caution">
    <text evidence="1">The sequence shown here is derived from an EMBL/GenBank/DDBJ whole genome shotgun (WGS) entry which is preliminary data.</text>
</comment>
<gene>
    <name evidence="1" type="ORF">DFR28_1242</name>
</gene>
<dbReference type="EMBL" id="QNRT01000024">
    <property type="protein sequence ID" value="RBP44823.1"/>
    <property type="molecule type" value="Genomic_DNA"/>
</dbReference>
<proteinExistence type="predicted"/>
<keyword evidence="2" id="KW-1185">Reference proteome</keyword>
<organism evidence="1 2">
    <name type="scientific">Arenicella xantha</name>
    <dbReference type="NCBI Taxonomy" id="644221"/>
    <lineage>
        <taxon>Bacteria</taxon>
        <taxon>Pseudomonadati</taxon>
        <taxon>Pseudomonadota</taxon>
        <taxon>Gammaproteobacteria</taxon>
        <taxon>Arenicellales</taxon>
        <taxon>Arenicellaceae</taxon>
        <taxon>Arenicella</taxon>
    </lineage>
</organism>
<dbReference type="InParanoid" id="A0A395JH47"/>
<protein>
    <submittedName>
        <fullName evidence="1">Uncharacterized protein</fullName>
    </submittedName>
</protein>